<proteinExistence type="predicted"/>
<keyword evidence="4" id="KW-1185">Reference proteome</keyword>
<dbReference type="SUPFAM" id="SSF51306">
    <property type="entry name" value="LexA/Signal peptidase"/>
    <property type="match status" value="1"/>
</dbReference>
<dbReference type="RefSeq" id="WP_011384334.1">
    <property type="nucleotide sequence ID" value="NC_007626.1"/>
</dbReference>
<dbReference type="InterPro" id="IPR039418">
    <property type="entry name" value="LexA-like"/>
</dbReference>
<evidence type="ECO:0000256" key="1">
    <source>
        <dbReference type="SAM" id="MobiDB-lite"/>
    </source>
</evidence>
<dbReference type="GO" id="GO:0003677">
    <property type="term" value="F:DNA binding"/>
    <property type="evidence" value="ECO:0007669"/>
    <property type="project" value="InterPro"/>
</dbReference>
<organism evidence="3 4">
    <name type="scientific">Paramagnetospirillum magneticum (strain ATCC 700264 / AMB-1)</name>
    <name type="common">Magnetospirillum magneticum</name>
    <dbReference type="NCBI Taxonomy" id="342108"/>
    <lineage>
        <taxon>Bacteria</taxon>
        <taxon>Pseudomonadati</taxon>
        <taxon>Pseudomonadota</taxon>
        <taxon>Alphaproteobacteria</taxon>
        <taxon>Rhodospirillales</taxon>
        <taxon>Magnetospirillaceae</taxon>
        <taxon>Paramagnetospirillum</taxon>
    </lineage>
</organism>
<evidence type="ECO:0000313" key="3">
    <source>
        <dbReference type="EMBL" id="BAE50735.1"/>
    </source>
</evidence>
<gene>
    <name evidence="3" type="ordered locus">amb1931</name>
</gene>
<dbReference type="HOGENOM" id="CLU_1150783_0_0_5"/>
<dbReference type="Pfam" id="PF00717">
    <property type="entry name" value="Peptidase_S24"/>
    <property type="match status" value="1"/>
</dbReference>
<feature type="domain" description="Peptidase S24/S26A/S26B/S26C" evidence="2">
    <location>
        <begin position="145"/>
        <end position="199"/>
    </location>
</feature>
<dbReference type="Gene3D" id="1.10.260.40">
    <property type="entry name" value="lambda repressor-like DNA-binding domains"/>
    <property type="match status" value="1"/>
</dbReference>
<evidence type="ECO:0000259" key="2">
    <source>
        <dbReference type="Pfam" id="PF00717"/>
    </source>
</evidence>
<accession>Q2W5Z0</accession>
<dbReference type="KEGG" id="mag:amb1931"/>
<dbReference type="STRING" id="342108.amb1931"/>
<sequence>MPPKTPTLADIRRTTDFRQQDVAEELRTSQPHYAMVERGLRSAPEDWTPILAKMWDVTEDEIELALIETYRQGAPRRKEETAKRRDRPVDPAIAGNPLQFIHKLMHQPTTPSPQIPIRAVGRAGPAQEAFIGDGPVDWTERPAFLRGVDAYGVYVAGTSMVPRYRPGQLVFVDPHRPPVNGQGVVVVRYDNAVLIKEFVGYGLDHDEDVVILREYAPVDREFAVFGSEITAIHVIVGTKDA</sequence>
<protein>
    <recommendedName>
        <fullName evidence="2">Peptidase S24/S26A/S26B/S26C domain-containing protein</fullName>
    </recommendedName>
</protein>
<dbReference type="AlphaFoldDB" id="Q2W5Z0"/>
<evidence type="ECO:0000313" key="4">
    <source>
        <dbReference type="Proteomes" id="UP000007058"/>
    </source>
</evidence>
<dbReference type="Proteomes" id="UP000007058">
    <property type="component" value="Chromosome"/>
</dbReference>
<dbReference type="Gene3D" id="2.10.109.10">
    <property type="entry name" value="Umud Fragment, subunit A"/>
    <property type="match status" value="1"/>
</dbReference>
<dbReference type="InterPro" id="IPR010982">
    <property type="entry name" value="Lambda_DNA-bd_dom_sf"/>
</dbReference>
<dbReference type="InterPro" id="IPR015927">
    <property type="entry name" value="Peptidase_S24_S26A/B/C"/>
</dbReference>
<dbReference type="EMBL" id="AP007255">
    <property type="protein sequence ID" value="BAE50735.1"/>
    <property type="molecule type" value="Genomic_DNA"/>
</dbReference>
<dbReference type="InterPro" id="IPR036286">
    <property type="entry name" value="LexA/Signal_pep-like_sf"/>
</dbReference>
<feature type="compositionally biased region" description="Basic and acidic residues" evidence="1">
    <location>
        <begin position="76"/>
        <end position="89"/>
    </location>
</feature>
<dbReference type="OrthoDB" id="9792157at2"/>
<feature type="region of interest" description="Disordered" evidence="1">
    <location>
        <begin position="73"/>
        <end position="92"/>
    </location>
</feature>
<reference evidence="3 4" key="1">
    <citation type="journal article" date="2005" name="DNA Res.">
        <title>Complete genome sequence of the facultative anaerobic magnetotactic bacterium Magnetospirillum sp. strain AMB-1.</title>
        <authorList>
            <person name="Matsunaga T."/>
            <person name="Okamura Y."/>
            <person name="Fukuda Y."/>
            <person name="Wahyudi A.T."/>
            <person name="Murase Y."/>
            <person name="Takeyama H."/>
        </authorList>
    </citation>
    <scope>NUCLEOTIDE SEQUENCE [LARGE SCALE GENOMIC DNA]</scope>
    <source>
        <strain evidence="4">ATCC 700264 / AMB-1</strain>
    </source>
</reference>
<name>Q2W5Z0_PARM1</name>
<dbReference type="CDD" id="cd06529">
    <property type="entry name" value="S24_LexA-like"/>
    <property type="match status" value="1"/>
</dbReference>
<dbReference type="SUPFAM" id="SSF47413">
    <property type="entry name" value="lambda repressor-like DNA-binding domains"/>
    <property type="match status" value="1"/>
</dbReference>